<accession>A0ABP4LF57</accession>
<dbReference type="EMBL" id="BAAANC010000001">
    <property type="protein sequence ID" value="GAA1520987.1"/>
    <property type="molecule type" value="Genomic_DNA"/>
</dbReference>
<dbReference type="InterPro" id="IPR045713">
    <property type="entry name" value="DUF6069"/>
</dbReference>
<keyword evidence="1" id="KW-0472">Membrane</keyword>
<gene>
    <name evidence="2" type="ORF">GCM10009741_22370</name>
</gene>
<feature type="transmembrane region" description="Helical" evidence="1">
    <location>
        <begin position="121"/>
        <end position="139"/>
    </location>
</feature>
<feature type="transmembrane region" description="Helical" evidence="1">
    <location>
        <begin position="20"/>
        <end position="41"/>
    </location>
</feature>
<feature type="transmembrane region" description="Helical" evidence="1">
    <location>
        <begin position="90"/>
        <end position="109"/>
    </location>
</feature>
<evidence type="ECO:0000256" key="1">
    <source>
        <dbReference type="SAM" id="Phobius"/>
    </source>
</evidence>
<dbReference type="Proteomes" id="UP001500363">
    <property type="component" value="Unassembled WGS sequence"/>
</dbReference>
<proteinExistence type="predicted"/>
<keyword evidence="1" id="KW-1133">Transmembrane helix</keyword>
<name>A0ABP4LF57_9ACTN</name>
<reference evidence="3" key="1">
    <citation type="journal article" date="2019" name="Int. J. Syst. Evol. Microbiol.">
        <title>The Global Catalogue of Microorganisms (GCM) 10K type strain sequencing project: providing services to taxonomists for standard genome sequencing and annotation.</title>
        <authorList>
            <consortium name="The Broad Institute Genomics Platform"/>
            <consortium name="The Broad Institute Genome Sequencing Center for Infectious Disease"/>
            <person name="Wu L."/>
            <person name="Ma J."/>
        </authorList>
    </citation>
    <scope>NUCLEOTIDE SEQUENCE [LARGE SCALE GENOMIC DNA]</scope>
    <source>
        <strain evidence="3">JCM 14303</strain>
    </source>
</reference>
<evidence type="ECO:0000313" key="3">
    <source>
        <dbReference type="Proteomes" id="UP001500363"/>
    </source>
</evidence>
<dbReference type="Pfam" id="PF19545">
    <property type="entry name" value="DUF6069"/>
    <property type="match status" value="1"/>
</dbReference>
<sequence>MSELVNGGRVWIGRLWSGGVATAVIAGLIAVVGIFLARGLFDVPVLAPEGAGAWGDADTVTYALSCSLAALVATGLLHLLLVTTPRPLRFFGWIVVLATLVAAAAPFVVDSPITSKVATAIINLTVGAATGMLLTEVAVKAVPGRGAL</sequence>
<evidence type="ECO:0000313" key="2">
    <source>
        <dbReference type="EMBL" id="GAA1520987.1"/>
    </source>
</evidence>
<keyword evidence="3" id="KW-1185">Reference proteome</keyword>
<comment type="caution">
    <text evidence="2">The sequence shown here is derived from an EMBL/GenBank/DDBJ whole genome shotgun (WGS) entry which is preliminary data.</text>
</comment>
<protein>
    <submittedName>
        <fullName evidence="2">Uncharacterized protein</fullName>
    </submittedName>
</protein>
<keyword evidence="1" id="KW-0812">Transmembrane</keyword>
<organism evidence="2 3">
    <name type="scientific">Kribbella lupini</name>
    <dbReference type="NCBI Taxonomy" id="291602"/>
    <lineage>
        <taxon>Bacteria</taxon>
        <taxon>Bacillati</taxon>
        <taxon>Actinomycetota</taxon>
        <taxon>Actinomycetes</taxon>
        <taxon>Propionibacteriales</taxon>
        <taxon>Kribbellaceae</taxon>
        <taxon>Kribbella</taxon>
    </lineage>
</organism>
<dbReference type="RefSeq" id="WP_344172763.1">
    <property type="nucleotide sequence ID" value="NZ_BAAANC010000001.1"/>
</dbReference>
<feature type="transmembrane region" description="Helical" evidence="1">
    <location>
        <begin position="61"/>
        <end position="83"/>
    </location>
</feature>